<keyword evidence="2" id="KW-1185">Reference proteome</keyword>
<dbReference type="SUPFAM" id="SSF52833">
    <property type="entry name" value="Thioredoxin-like"/>
    <property type="match status" value="1"/>
</dbReference>
<sequence length="151" mass="16282">MALPAWADDLSALGPTARAAFNAEMRAAILANGDVIARALAEPQPARSEMQQYIQDDLTLLERLAPDLLAGHAVALFTAKDCNTCDAAIKDLTEITERYGLTFIQHDLQAPQSARWAAALGLDAAPFYVLPELILNGHMPPVVLEKHLAPN</sequence>
<name>A0ABY3ZJZ8_9RHOB</name>
<dbReference type="Proteomes" id="UP000831019">
    <property type="component" value="Chromosome"/>
</dbReference>
<proteinExistence type="predicted"/>
<dbReference type="EMBL" id="CP085144">
    <property type="protein sequence ID" value="UOA14445.1"/>
    <property type="molecule type" value="Genomic_DNA"/>
</dbReference>
<dbReference type="RefSeq" id="WP_317406238.1">
    <property type="nucleotide sequence ID" value="NZ_CP136697.1"/>
</dbReference>
<reference evidence="2" key="1">
    <citation type="journal article" date="2022" name="Microorganisms">
        <title>Beyond the ABCs#Discovery of Three New Plasmid Types in Rhodobacterales (RepQ, RepY, RepW).</title>
        <authorList>
            <person name="Freese H.M."/>
            <person name="Ringel V."/>
            <person name="Overmann J."/>
            <person name="Petersen J."/>
        </authorList>
    </citation>
    <scope>NUCLEOTIDE SEQUENCE [LARGE SCALE GENOMIC DNA]</scope>
    <source>
        <strain evidence="2">DSM 109990</strain>
    </source>
</reference>
<protein>
    <submittedName>
        <fullName evidence="1">Uncharacterized protein</fullName>
    </submittedName>
</protein>
<accession>A0ABY3ZJZ8</accession>
<organism evidence="1 2">
    <name type="scientific">Sulfitobacter dubius</name>
    <dbReference type="NCBI Taxonomy" id="218673"/>
    <lineage>
        <taxon>Bacteria</taxon>
        <taxon>Pseudomonadati</taxon>
        <taxon>Pseudomonadota</taxon>
        <taxon>Alphaproteobacteria</taxon>
        <taxon>Rhodobacterales</taxon>
        <taxon>Roseobacteraceae</taxon>
        <taxon>Sulfitobacter</taxon>
    </lineage>
</organism>
<dbReference type="InterPro" id="IPR036249">
    <property type="entry name" value="Thioredoxin-like_sf"/>
</dbReference>
<evidence type="ECO:0000313" key="1">
    <source>
        <dbReference type="EMBL" id="UOA14445.1"/>
    </source>
</evidence>
<gene>
    <name evidence="1" type="ORF">DSM109990_01250</name>
</gene>
<evidence type="ECO:0000313" key="2">
    <source>
        <dbReference type="Proteomes" id="UP000831019"/>
    </source>
</evidence>